<feature type="transmembrane region" description="Helical" evidence="1">
    <location>
        <begin position="72"/>
        <end position="91"/>
    </location>
</feature>
<dbReference type="InterPro" id="IPR025698">
    <property type="entry name" value="2TM_dom"/>
</dbReference>
<dbReference type="Pfam" id="PF13239">
    <property type="entry name" value="2TM"/>
    <property type="match status" value="1"/>
</dbReference>
<dbReference type="EMBL" id="CP088295">
    <property type="protein sequence ID" value="UUY05812.1"/>
    <property type="molecule type" value="Genomic_DNA"/>
</dbReference>
<sequence length="145" mass="15739">MQDDPFARAVERAQATEQAQAHAVRQRRQQQWSSGNRTAFRTHATVFVAVNLLLFMIWLTTWQLAGGTSYPWFLWPLLGWGVGLAAHYAAVRNHLHRGGGAPAAAQPAAGPSKADELARLADLHRAGSLSDEEFTAAKADLLGAP</sequence>
<evidence type="ECO:0000259" key="3">
    <source>
        <dbReference type="Pfam" id="PF13239"/>
    </source>
</evidence>
<dbReference type="InterPro" id="IPR018649">
    <property type="entry name" value="SHOCT"/>
</dbReference>
<evidence type="ECO:0000313" key="4">
    <source>
        <dbReference type="EMBL" id="UUY05812.1"/>
    </source>
</evidence>
<evidence type="ECO:0000259" key="2">
    <source>
        <dbReference type="Pfam" id="PF09851"/>
    </source>
</evidence>
<dbReference type="Proteomes" id="UP001058860">
    <property type="component" value="Chromosome"/>
</dbReference>
<dbReference type="Pfam" id="PF09851">
    <property type="entry name" value="SHOCT"/>
    <property type="match status" value="1"/>
</dbReference>
<feature type="domain" description="2TM" evidence="3">
    <location>
        <begin position="37"/>
        <end position="91"/>
    </location>
</feature>
<keyword evidence="5" id="KW-1185">Reference proteome</keyword>
<protein>
    <submittedName>
        <fullName evidence="4">2TM domain-containing protein</fullName>
    </submittedName>
</protein>
<gene>
    <name evidence="4" type="ORF">LRS13_09920</name>
</gene>
<organism evidence="4 5">
    <name type="scientific">Svornostia abyssi</name>
    <dbReference type="NCBI Taxonomy" id="2898438"/>
    <lineage>
        <taxon>Bacteria</taxon>
        <taxon>Bacillati</taxon>
        <taxon>Actinomycetota</taxon>
        <taxon>Thermoleophilia</taxon>
        <taxon>Solirubrobacterales</taxon>
        <taxon>Baekduiaceae</taxon>
        <taxon>Svornostia</taxon>
    </lineage>
</organism>
<dbReference type="RefSeq" id="WP_353866253.1">
    <property type="nucleotide sequence ID" value="NZ_CP088295.1"/>
</dbReference>
<evidence type="ECO:0000256" key="1">
    <source>
        <dbReference type="SAM" id="Phobius"/>
    </source>
</evidence>
<reference evidence="5" key="1">
    <citation type="submission" date="2021-11" db="EMBL/GenBank/DDBJ databases">
        <title>Cultivation dependent microbiological survey of springs from the worlds oldest radium mine currently devoted to the extraction of radon-saturated water.</title>
        <authorList>
            <person name="Kapinusova G."/>
            <person name="Smrhova T."/>
            <person name="Strejcek M."/>
            <person name="Suman J."/>
            <person name="Jani K."/>
            <person name="Pajer P."/>
            <person name="Uhlik O."/>
        </authorList>
    </citation>
    <scope>NUCLEOTIDE SEQUENCE [LARGE SCALE GENOMIC DNA]</scope>
    <source>
        <strain evidence="5">J379</strain>
    </source>
</reference>
<feature type="transmembrane region" description="Helical" evidence="1">
    <location>
        <begin position="38"/>
        <end position="60"/>
    </location>
</feature>
<name>A0ABY5PNA6_9ACTN</name>
<keyword evidence="1" id="KW-0812">Transmembrane</keyword>
<evidence type="ECO:0000313" key="5">
    <source>
        <dbReference type="Proteomes" id="UP001058860"/>
    </source>
</evidence>
<keyword evidence="1" id="KW-0472">Membrane</keyword>
<proteinExistence type="predicted"/>
<keyword evidence="1" id="KW-1133">Transmembrane helix</keyword>
<accession>A0ABY5PNA6</accession>
<feature type="domain" description="SHOCT" evidence="2">
    <location>
        <begin position="115"/>
        <end position="142"/>
    </location>
</feature>